<accession>A0A5N5GL13</accession>
<evidence type="ECO:0000313" key="8">
    <source>
        <dbReference type="Proteomes" id="UP000327157"/>
    </source>
</evidence>
<dbReference type="GO" id="GO:0004672">
    <property type="term" value="F:protein kinase activity"/>
    <property type="evidence" value="ECO:0007669"/>
    <property type="project" value="InterPro"/>
</dbReference>
<evidence type="ECO:0000259" key="6">
    <source>
        <dbReference type="PROSITE" id="PS50011"/>
    </source>
</evidence>
<keyword evidence="7" id="KW-0808">Transferase</keyword>
<evidence type="ECO:0000256" key="1">
    <source>
        <dbReference type="ARBA" id="ARBA00022692"/>
    </source>
</evidence>
<organism evidence="7 8">
    <name type="scientific">Pyrus ussuriensis x Pyrus communis</name>
    <dbReference type="NCBI Taxonomy" id="2448454"/>
    <lineage>
        <taxon>Eukaryota</taxon>
        <taxon>Viridiplantae</taxon>
        <taxon>Streptophyta</taxon>
        <taxon>Embryophyta</taxon>
        <taxon>Tracheophyta</taxon>
        <taxon>Spermatophyta</taxon>
        <taxon>Magnoliopsida</taxon>
        <taxon>eudicotyledons</taxon>
        <taxon>Gunneridae</taxon>
        <taxon>Pentapetalae</taxon>
        <taxon>rosids</taxon>
        <taxon>fabids</taxon>
        <taxon>Rosales</taxon>
        <taxon>Rosaceae</taxon>
        <taxon>Amygdaloideae</taxon>
        <taxon>Maleae</taxon>
        <taxon>Pyrus</taxon>
    </lineage>
</organism>
<comment type="caution">
    <text evidence="7">The sequence shown here is derived from an EMBL/GenBank/DDBJ whole genome shotgun (WGS) entry which is preliminary data.</text>
</comment>
<keyword evidence="3" id="KW-1133">Transmembrane helix</keyword>
<name>A0A5N5GL13_9ROSA</name>
<evidence type="ECO:0000313" key="7">
    <source>
        <dbReference type="EMBL" id="KAB2614531.1"/>
    </source>
</evidence>
<keyword evidence="8" id="KW-1185">Reference proteome</keyword>
<sequence length="64" mass="7543">MVFEYAPNGTLFEHLHIKEAEHLDWRMRLRITMGMAYCLEYMHQLNPPIAHNNLNSGSLQLTED</sequence>
<evidence type="ECO:0000256" key="4">
    <source>
        <dbReference type="ARBA" id="ARBA00023136"/>
    </source>
</evidence>
<dbReference type="Gene3D" id="1.10.510.10">
    <property type="entry name" value="Transferase(Phosphotransferase) domain 1"/>
    <property type="match status" value="1"/>
</dbReference>
<keyword evidence="7" id="KW-0418">Kinase</keyword>
<dbReference type="SUPFAM" id="SSF56112">
    <property type="entry name" value="Protein kinase-like (PK-like)"/>
    <property type="match status" value="1"/>
</dbReference>
<reference evidence="7 8" key="2">
    <citation type="submission" date="2019-11" db="EMBL/GenBank/DDBJ databases">
        <title>A de novo genome assembly of a pear dwarfing rootstock.</title>
        <authorList>
            <person name="Wang F."/>
            <person name="Wang J."/>
            <person name="Li S."/>
            <person name="Zhang Y."/>
            <person name="Fang M."/>
            <person name="Ma L."/>
            <person name="Zhao Y."/>
            <person name="Jiang S."/>
        </authorList>
    </citation>
    <scope>NUCLEOTIDE SEQUENCE [LARGE SCALE GENOMIC DNA]</scope>
    <source>
        <strain evidence="7">S2</strain>
        <tissue evidence="7">Leaf</tissue>
    </source>
</reference>
<dbReference type="Proteomes" id="UP000327157">
    <property type="component" value="Unassembled WGS sequence"/>
</dbReference>
<dbReference type="PROSITE" id="PS50011">
    <property type="entry name" value="PROTEIN_KINASE_DOM"/>
    <property type="match status" value="1"/>
</dbReference>
<dbReference type="InterPro" id="IPR000719">
    <property type="entry name" value="Prot_kinase_dom"/>
</dbReference>
<comment type="subcellular location">
    <subcellularLocation>
        <location evidence="5">Endomembrane system</location>
        <topology evidence="5">Single-pass type I membrane protein</topology>
    </subcellularLocation>
</comment>
<keyword evidence="2" id="KW-0732">Signal</keyword>
<evidence type="ECO:0000256" key="2">
    <source>
        <dbReference type="ARBA" id="ARBA00022729"/>
    </source>
</evidence>
<keyword evidence="1" id="KW-0812">Transmembrane</keyword>
<proteinExistence type="predicted"/>
<dbReference type="GO" id="GO:0005524">
    <property type="term" value="F:ATP binding"/>
    <property type="evidence" value="ECO:0007669"/>
    <property type="project" value="InterPro"/>
</dbReference>
<keyword evidence="7" id="KW-0675">Receptor</keyword>
<dbReference type="OrthoDB" id="2015071at2759"/>
<dbReference type="PANTHER" id="PTHR46084:SF14">
    <property type="entry name" value="PROTEIN KINASE DOMAIN-CONTAINING PROTEIN"/>
    <property type="match status" value="1"/>
</dbReference>
<reference evidence="7 8" key="1">
    <citation type="submission" date="2019-09" db="EMBL/GenBank/DDBJ databases">
        <authorList>
            <person name="Ou C."/>
        </authorList>
    </citation>
    <scope>NUCLEOTIDE SEQUENCE [LARGE SCALE GENOMIC DNA]</scope>
    <source>
        <strain evidence="7">S2</strain>
        <tissue evidence="7">Leaf</tissue>
    </source>
</reference>
<evidence type="ECO:0000256" key="3">
    <source>
        <dbReference type="ARBA" id="ARBA00022989"/>
    </source>
</evidence>
<gene>
    <name evidence="7" type="ORF">D8674_040666</name>
</gene>
<dbReference type="InterPro" id="IPR011009">
    <property type="entry name" value="Kinase-like_dom_sf"/>
</dbReference>
<dbReference type="PANTHER" id="PTHR46084">
    <property type="entry name" value="PROTEIN MALE DISCOVERER 2"/>
    <property type="match status" value="1"/>
</dbReference>
<dbReference type="GO" id="GO:0012505">
    <property type="term" value="C:endomembrane system"/>
    <property type="evidence" value="ECO:0007669"/>
    <property type="project" value="UniProtKB-SubCell"/>
</dbReference>
<dbReference type="AlphaFoldDB" id="A0A5N5GL13"/>
<evidence type="ECO:0000256" key="5">
    <source>
        <dbReference type="ARBA" id="ARBA00046288"/>
    </source>
</evidence>
<keyword evidence="4" id="KW-0472">Membrane</keyword>
<feature type="domain" description="Protein kinase" evidence="6">
    <location>
        <begin position="1"/>
        <end position="64"/>
    </location>
</feature>
<protein>
    <submittedName>
        <fullName evidence="7">Inactive receptor-like protein kinase</fullName>
    </submittedName>
</protein>
<dbReference type="EMBL" id="SMOL01000409">
    <property type="protein sequence ID" value="KAB2614531.1"/>
    <property type="molecule type" value="Genomic_DNA"/>
</dbReference>